<keyword evidence="3" id="KW-1185">Reference proteome</keyword>
<evidence type="ECO:0000313" key="3">
    <source>
        <dbReference type="Proteomes" id="UP001141327"/>
    </source>
</evidence>
<feature type="region of interest" description="Disordered" evidence="1">
    <location>
        <begin position="358"/>
        <end position="384"/>
    </location>
</feature>
<feature type="compositionally biased region" description="Basic and acidic residues" evidence="1">
    <location>
        <begin position="257"/>
        <end position="273"/>
    </location>
</feature>
<feature type="compositionally biased region" description="Low complexity" evidence="1">
    <location>
        <begin position="204"/>
        <end position="224"/>
    </location>
</feature>
<dbReference type="Pfam" id="PF05517">
    <property type="entry name" value="p25-alpha"/>
    <property type="match status" value="3"/>
</dbReference>
<dbReference type="PANTHER" id="PTHR12932:SF9">
    <property type="entry name" value="TUBULIN POLYMERIZATION-PROMOTING PROTEIN HOMOLOG"/>
    <property type="match status" value="1"/>
</dbReference>
<evidence type="ECO:0000313" key="2">
    <source>
        <dbReference type="EMBL" id="KAJ4458787.1"/>
    </source>
</evidence>
<feature type="region of interest" description="Disordered" evidence="1">
    <location>
        <begin position="160"/>
        <end position="245"/>
    </location>
</feature>
<feature type="region of interest" description="Disordered" evidence="1">
    <location>
        <begin position="257"/>
        <end position="340"/>
    </location>
</feature>
<feature type="compositionally biased region" description="Low complexity" evidence="1">
    <location>
        <begin position="308"/>
        <end position="328"/>
    </location>
</feature>
<comment type="caution">
    <text evidence="2">The sequence shown here is derived from an EMBL/GenBank/DDBJ whole genome shotgun (WGS) entry which is preliminary data.</text>
</comment>
<sequence length="409" mass="43695">MSHHTSSISLDSNFSENGLFFEAHFHPPVYLGTRVLRGTEPSFSMDFPHLPSPRMHMHFVSQHPTSASQRVPVSKLQHPAPSARTGCHGNIMKVAIQKCPKDPLSSLVDEPQRLRLKRPPATATNDPLCATKRNQAMAAKPHQSIFDKLTDPKLYTGTHVHRFDNEGHGRGLAGRDSGIDSLTHDLSQMTRPDAPAHVPHPRSPGTKPAAAPAAHVRPTATTPTGERPAAHKPAASKPSIFDKLTDPKLYTGTHVHRFDAEGHGRGKAGRDPGIDSQTHDLSQMTRPALDTGATVPHGGVESHPPAAPAGTKPRTPPTATATRAAAPAAHPPAHKAAAPGEHRSIFDKLTDSSLYTGTHSQRFDAQGRGRGLAGRDSGIDSQTHDLSQMTRTNLGSGATVPHVPHAAHI</sequence>
<gene>
    <name evidence="2" type="ORF">PAPYR_5299</name>
</gene>
<dbReference type="PANTHER" id="PTHR12932">
    <property type="entry name" value="P25 ALPHA-RELATED"/>
    <property type="match status" value="1"/>
</dbReference>
<organism evidence="2 3">
    <name type="scientific">Paratrimastix pyriformis</name>
    <dbReference type="NCBI Taxonomy" id="342808"/>
    <lineage>
        <taxon>Eukaryota</taxon>
        <taxon>Metamonada</taxon>
        <taxon>Preaxostyla</taxon>
        <taxon>Paratrimastigidae</taxon>
        <taxon>Paratrimastix</taxon>
    </lineage>
</organism>
<dbReference type="Proteomes" id="UP001141327">
    <property type="component" value="Unassembled WGS sequence"/>
</dbReference>
<accession>A0ABQ8UHS3</accession>
<name>A0ABQ8UHS3_9EUKA</name>
<feature type="compositionally biased region" description="Polar residues" evidence="1">
    <location>
        <begin position="275"/>
        <end position="285"/>
    </location>
</feature>
<dbReference type="EMBL" id="JAPMOS010000025">
    <property type="protein sequence ID" value="KAJ4458787.1"/>
    <property type="molecule type" value="Genomic_DNA"/>
</dbReference>
<dbReference type="InterPro" id="IPR008907">
    <property type="entry name" value="TPP/p25"/>
</dbReference>
<proteinExistence type="predicted"/>
<evidence type="ECO:0000256" key="1">
    <source>
        <dbReference type="SAM" id="MobiDB-lite"/>
    </source>
</evidence>
<protein>
    <submittedName>
        <fullName evidence="2">Uncharacterized protein</fullName>
    </submittedName>
</protein>
<reference evidence="2" key="1">
    <citation type="journal article" date="2022" name="bioRxiv">
        <title>Genomics of Preaxostyla Flagellates Illuminates Evolutionary Transitions and the Path Towards Mitochondrial Loss.</title>
        <authorList>
            <person name="Novak L.V.F."/>
            <person name="Treitli S.C."/>
            <person name="Pyrih J."/>
            <person name="Halakuc P."/>
            <person name="Pipaliya S.V."/>
            <person name="Vacek V."/>
            <person name="Brzon O."/>
            <person name="Soukal P."/>
            <person name="Eme L."/>
            <person name="Dacks J.B."/>
            <person name="Karnkowska A."/>
            <person name="Elias M."/>
            <person name="Hampl V."/>
        </authorList>
    </citation>
    <scope>NUCLEOTIDE SEQUENCE</scope>
    <source>
        <strain evidence="2">RCP-MX</strain>
    </source>
</reference>